<dbReference type="Proteomes" id="UP000199021">
    <property type="component" value="Unassembled WGS sequence"/>
</dbReference>
<dbReference type="Gene3D" id="1.10.357.10">
    <property type="entry name" value="Tetracycline Repressor, domain 2"/>
    <property type="match status" value="1"/>
</dbReference>
<proteinExistence type="inferred from homology"/>
<reference evidence="14" key="1">
    <citation type="submission" date="2016-10" db="EMBL/GenBank/DDBJ databases">
        <authorList>
            <person name="Varghese N."/>
            <person name="Submissions S."/>
        </authorList>
    </citation>
    <scope>NUCLEOTIDE SEQUENCE [LARGE SCALE GENOMIC DNA]</scope>
    <source>
        <strain evidence="14">DSM 24740</strain>
    </source>
</reference>
<dbReference type="Pfam" id="PF02602">
    <property type="entry name" value="HEM4"/>
    <property type="match status" value="1"/>
</dbReference>
<protein>
    <recommendedName>
        <fullName evidence="8 11">Uroporphyrinogen-III synthase</fullName>
        <ecNumber evidence="3 11">4.2.1.75</ecNumber>
    </recommendedName>
</protein>
<dbReference type="GO" id="GO:0003677">
    <property type="term" value="F:DNA binding"/>
    <property type="evidence" value="ECO:0007669"/>
    <property type="project" value="UniProtKB-UniRule"/>
</dbReference>
<dbReference type="SUPFAM" id="SSF69618">
    <property type="entry name" value="HemD-like"/>
    <property type="match status" value="1"/>
</dbReference>
<keyword evidence="5 11" id="KW-0456">Lyase</keyword>
<accession>A0A1H8Z6G1</accession>
<comment type="pathway">
    <text evidence="1 11">Porphyrin-containing compound metabolism; protoporphyrin-IX biosynthesis; coproporphyrinogen-III from 5-aminolevulinate: step 3/4.</text>
</comment>
<evidence type="ECO:0000256" key="2">
    <source>
        <dbReference type="ARBA" id="ARBA00008133"/>
    </source>
</evidence>
<dbReference type="PROSITE" id="PS50977">
    <property type="entry name" value="HTH_TETR_2"/>
    <property type="match status" value="1"/>
</dbReference>
<dbReference type="PANTHER" id="PTHR38042:SF1">
    <property type="entry name" value="UROPORPHYRINOGEN-III SYNTHASE, CHLOROPLASTIC"/>
    <property type="match status" value="1"/>
</dbReference>
<dbReference type="InterPro" id="IPR001647">
    <property type="entry name" value="HTH_TetR"/>
</dbReference>
<evidence type="ECO:0000313" key="14">
    <source>
        <dbReference type="Proteomes" id="UP000199021"/>
    </source>
</evidence>
<dbReference type="GO" id="GO:0006780">
    <property type="term" value="P:uroporphyrinogen III biosynthetic process"/>
    <property type="evidence" value="ECO:0007669"/>
    <property type="project" value="UniProtKB-UniRule"/>
</dbReference>
<comment type="similarity">
    <text evidence="2 11">Belongs to the uroporphyrinogen-III synthase family.</text>
</comment>
<dbReference type="EMBL" id="FOFB01000001">
    <property type="protein sequence ID" value="SEP60055.1"/>
    <property type="molecule type" value="Genomic_DNA"/>
</dbReference>
<evidence type="ECO:0000256" key="1">
    <source>
        <dbReference type="ARBA" id="ARBA00004772"/>
    </source>
</evidence>
<dbReference type="GO" id="GO:0006782">
    <property type="term" value="P:protoporphyrinogen IX biosynthetic process"/>
    <property type="evidence" value="ECO:0007669"/>
    <property type="project" value="UniProtKB-UniRule"/>
</dbReference>
<keyword evidence="6 11" id="KW-0627">Porphyrin biosynthesis</keyword>
<dbReference type="PANTHER" id="PTHR38042">
    <property type="entry name" value="UROPORPHYRINOGEN-III SYNTHASE, CHLOROPLASTIC"/>
    <property type="match status" value="1"/>
</dbReference>
<dbReference type="Gene3D" id="3.40.50.10090">
    <property type="match status" value="2"/>
</dbReference>
<evidence type="ECO:0000313" key="13">
    <source>
        <dbReference type="EMBL" id="SEP60055.1"/>
    </source>
</evidence>
<dbReference type="InterPro" id="IPR039793">
    <property type="entry name" value="UROS/Hem4"/>
</dbReference>
<name>A0A1H8Z6G1_9BACT</name>
<dbReference type="Pfam" id="PF00440">
    <property type="entry name" value="TetR_N"/>
    <property type="match status" value="1"/>
</dbReference>
<evidence type="ECO:0000256" key="7">
    <source>
        <dbReference type="ARBA" id="ARBA00037589"/>
    </source>
</evidence>
<evidence type="ECO:0000259" key="12">
    <source>
        <dbReference type="PROSITE" id="PS50977"/>
    </source>
</evidence>
<keyword evidence="4 10" id="KW-0238">DNA-binding</keyword>
<sequence length="462" mass="51887">MLHTHAFMAIQVRILPPSALFISDPQGTDLGKRILANSISLINKVGLEDFTFRKLAENIGSAEASVYRYFSNKNQLLLYLTNWYWDWVHHLVVQEMVKERDPWLRLKAAIGVLVRPYSSKMGADYINQAELHQLIVNEGTKAYRTKLVDQKNSKGLFWGYKGLTEEISKMILRIDPQFRHPKALASSIFEMAHDHPFFARHIPRLTDLENNEDISDRLEEMLWIWTTKLLGRSPQKALGAATSPCRVFVTRNLKADSALRHWADVSGNIITGRSLLKFAQVPFEVPAGADWWFFYSSKAAEFSLFSVTPPDNVRLAAIGEGTAKTLRELTGRVDFVGKGSPVRVAEQFKAIAEGDRVFFPRAKKSLLTIQRLLDEHVTVLDAVCYDNEPIVVTEPIEADVFIFTSPMNVGAYLDQQELAASTRVLAIGGRTAAALYQRGYSADFPKTPSEQGLVEILAEGSA</sequence>
<dbReference type="GO" id="GO:0004852">
    <property type="term" value="F:uroporphyrinogen-III synthase activity"/>
    <property type="evidence" value="ECO:0007669"/>
    <property type="project" value="UniProtKB-UniRule"/>
</dbReference>
<keyword evidence="14" id="KW-1185">Reference proteome</keyword>
<dbReference type="EC" id="4.2.1.75" evidence="3 11"/>
<evidence type="ECO:0000256" key="8">
    <source>
        <dbReference type="ARBA" id="ARBA00040167"/>
    </source>
</evidence>
<evidence type="ECO:0000256" key="9">
    <source>
        <dbReference type="ARBA" id="ARBA00048617"/>
    </source>
</evidence>
<dbReference type="STRING" id="478744.SAMN05444359_101198"/>
<evidence type="ECO:0000256" key="6">
    <source>
        <dbReference type="ARBA" id="ARBA00023244"/>
    </source>
</evidence>
<feature type="domain" description="HTH tetR-type" evidence="12">
    <location>
        <begin position="28"/>
        <end position="88"/>
    </location>
</feature>
<comment type="catalytic activity">
    <reaction evidence="9 11">
        <text>hydroxymethylbilane = uroporphyrinogen III + H2O</text>
        <dbReference type="Rhea" id="RHEA:18965"/>
        <dbReference type="ChEBI" id="CHEBI:15377"/>
        <dbReference type="ChEBI" id="CHEBI:57308"/>
        <dbReference type="ChEBI" id="CHEBI:57845"/>
        <dbReference type="EC" id="4.2.1.75"/>
    </reaction>
</comment>
<dbReference type="InterPro" id="IPR009057">
    <property type="entry name" value="Homeodomain-like_sf"/>
</dbReference>
<dbReference type="PRINTS" id="PR00455">
    <property type="entry name" value="HTHTETR"/>
</dbReference>
<dbReference type="AlphaFoldDB" id="A0A1H8Z6G1"/>
<dbReference type="CDD" id="cd06578">
    <property type="entry name" value="HemD"/>
    <property type="match status" value="1"/>
</dbReference>
<evidence type="ECO:0000256" key="3">
    <source>
        <dbReference type="ARBA" id="ARBA00013109"/>
    </source>
</evidence>
<evidence type="ECO:0000256" key="5">
    <source>
        <dbReference type="ARBA" id="ARBA00023239"/>
    </source>
</evidence>
<evidence type="ECO:0000256" key="10">
    <source>
        <dbReference type="PROSITE-ProRule" id="PRU00335"/>
    </source>
</evidence>
<gene>
    <name evidence="13" type="ORF">SAMN05444359_101198</name>
</gene>
<dbReference type="SUPFAM" id="SSF46689">
    <property type="entry name" value="Homeodomain-like"/>
    <property type="match status" value="1"/>
</dbReference>
<evidence type="ECO:0000256" key="11">
    <source>
        <dbReference type="RuleBase" id="RU366031"/>
    </source>
</evidence>
<organism evidence="13 14">
    <name type="scientific">Neolewinella agarilytica</name>
    <dbReference type="NCBI Taxonomy" id="478744"/>
    <lineage>
        <taxon>Bacteria</taxon>
        <taxon>Pseudomonadati</taxon>
        <taxon>Bacteroidota</taxon>
        <taxon>Saprospiria</taxon>
        <taxon>Saprospirales</taxon>
        <taxon>Lewinellaceae</taxon>
        <taxon>Neolewinella</taxon>
    </lineage>
</organism>
<feature type="DNA-binding region" description="H-T-H motif" evidence="10">
    <location>
        <begin position="51"/>
        <end position="70"/>
    </location>
</feature>
<evidence type="ECO:0000256" key="4">
    <source>
        <dbReference type="ARBA" id="ARBA00023125"/>
    </source>
</evidence>
<dbReference type="InParanoid" id="A0A1H8Z6G1"/>
<dbReference type="InterPro" id="IPR003754">
    <property type="entry name" value="4pyrrol_synth_uPrphyn_synth"/>
</dbReference>
<comment type="function">
    <text evidence="7 11">Catalyzes cyclization of the linear tetrapyrrole, hydroxymethylbilane, to the macrocyclic uroporphyrinogen III.</text>
</comment>
<dbReference type="InterPro" id="IPR036108">
    <property type="entry name" value="4pyrrol_syn_uPrphyn_synt_sf"/>
</dbReference>